<name>A0A915ICD4_ROMCU</name>
<dbReference type="WBParaSite" id="nRc.2.0.1.t11844-RA">
    <property type="protein sequence ID" value="nRc.2.0.1.t11844-RA"/>
    <property type="gene ID" value="nRc.2.0.1.g11844"/>
</dbReference>
<accession>A0A915ICD4</accession>
<evidence type="ECO:0000313" key="2">
    <source>
        <dbReference type="WBParaSite" id="nRc.2.0.1.t11844-RA"/>
    </source>
</evidence>
<proteinExistence type="predicted"/>
<organism evidence="1 2">
    <name type="scientific">Romanomermis culicivorax</name>
    <name type="common">Nematode worm</name>
    <dbReference type="NCBI Taxonomy" id="13658"/>
    <lineage>
        <taxon>Eukaryota</taxon>
        <taxon>Metazoa</taxon>
        <taxon>Ecdysozoa</taxon>
        <taxon>Nematoda</taxon>
        <taxon>Enoplea</taxon>
        <taxon>Dorylaimia</taxon>
        <taxon>Mermithida</taxon>
        <taxon>Mermithoidea</taxon>
        <taxon>Mermithidae</taxon>
        <taxon>Romanomermis</taxon>
    </lineage>
</organism>
<evidence type="ECO:0000313" key="1">
    <source>
        <dbReference type="Proteomes" id="UP000887565"/>
    </source>
</evidence>
<keyword evidence="1" id="KW-1185">Reference proteome</keyword>
<protein>
    <submittedName>
        <fullName evidence="2">Uncharacterized protein</fullName>
    </submittedName>
</protein>
<reference evidence="2" key="1">
    <citation type="submission" date="2022-11" db="UniProtKB">
        <authorList>
            <consortium name="WormBaseParasite"/>
        </authorList>
    </citation>
    <scope>IDENTIFICATION</scope>
</reference>
<sequence>MFWADNDGGSHNCTDPDIMASDDPWLGKSLYCFTLQLQTPRSPLFSRLSKLISTKAAFAETPITVSIISKSMEYSRHYLNFCLKPRLNSLPVPRNS</sequence>
<dbReference type="AlphaFoldDB" id="A0A915ICD4"/>
<dbReference type="Proteomes" id="UP000887565">
    <property type="component" value="Unplaced"/>
</dbReference>